<dbReference type="PROSITE" id="PS51665">
    <property type="entry name" value="ENKURIN"/>
    <property type="match status" value="1"/>
</dbReference>
<comment type="caution">
    <text evidence="8">The sequence shown here is derived from an EMBL/GenBank/DDBJ whole genome shotgun (WGS) entry which is preliminary data.</text>
</comment>
<dbReference type="Pfam" id="PF13864">
    <property type="entry name" value="Enkurin"/>
    <property type="match status" value="1"/>
</dbReference>
<evidence type="ECO:0000256" key="1">
    <source>
        <dbReference type="ARBA" id="ARBA00004138"/>
    </source>
</evidence>
<dbReference type="PANTHER" id="PTHR21490:SF0">
    <property type="entry name" value="ENKURIN"/>
    <property type="match status" value="1"/>
</dbReference>
<evidence type="ECO:0000256" key="6">
    <source>
        <dbReference type="SAM" id="MobiDB-lite"/>
    </source>
</evidence>
<evidence type="ECO:0000256" key="4">
    <source>
        <dbReference type="ARBA" id="ARBA00023212"/>
    </source>
</evidence>
<dbReference type="GO" id="GO:0005856">
    <property type="term" value="C:cytoskeleton"/>
    <property type="evidence" value="ECO:0007669"/>
    <property type="project" value="UniProtKB-SubCell"/>
</dbReference>
<gene>
    <name evidence="8" type="ORF">HJC23_010903</name>
</gene>
<dbReference type="InterPro" id="IPR052102">
    <property type="entry name" value="Enkurin_domain-protein"/>
</dbReference>
<feature type="domain" description="Enkurin" evidence="7">
    <location>
        <begin position="157"/>
        <end position="252"/>
    </location>
</feature>
<evidence type="ECO:0000259" key="7">
    <source>
        <dbReference type="PROSITE" id="PS51665"/>
    </source>
</evidence>
<dbReference type="GO" id="GO:0005929">
    <property type="term" value="C:cilium"/>
    <property type="evidence" value="ECO:0007669"/>
    <property type="project" value="UniProtKB-SubCell"/>
</dbReference>
<accession>A0ABD3QAI3</accession>
<evidence type="ECO:0000256" key="3">
    <source>
        <dbReference type="ARBA" id="ARBA00022490"/>
    </source>
</evidence>
<comment type="subcellular location">
    <subcellularLocation>
        <location evidence="1">Cell projection</location>
        <location evidence="1">Cilium</location>
    </subcellularLocation>
    <subcellularLocation>
        <location evidence="2">Cytoplasm</location>
        <location evidence="2">Cytoskeleton</location>
    </subcellularLocation>
</comment>
<organism evidence="8 9">
    <name type="scientific">Cyclotella cryptica</name>
    <dbReference type="NCBI Taxonomy" id="29204"/>
    <lineage>
        <taxon>Eukaryota</taxon>
        <taxon>Sar</taxon>
        <taxon>Stramenopiles</taxon>
        <taxon>Ochrophyta</taxon>
        <taxon>Bacillariophyta</taxon>
        <taxon>Coscinodiscophyceae</taxon>
        <taxon>Thalassiosirophycidae</taxon>
        <taxon>Stephanodiscales</taxon>
        <taxon>Stephanodiscaceae</taxon>
        <taxon>Cyclotella</taxon>
    </lineage>
</organism>
<proteinExistence type="predicted"/>
<sequence length="254" mass="29013">MSESIYKFVEEQQPQCPKKKAYRSKYDPNGPLIGSTFGMHGTNAINGKGFHDLKKNHVVSASFGLKSEAPNPKDFLRKGSREMKIPLVEHHNRNKESQKPSVPSRDDRPVQGLKTFTNFVTCNALEVINSSPKKRKGDEVGFHDEYGKVPAYLLSVKATIEQEKQLVERHVSEQYGTSKADETQVMEESERTHLINKLKQRWDEVNSVYQKYCHKVMLDTPGEIKRKASQEAELKQLEEDIEMLSRPGPLVIMK</sequence>
<keyword evidence="9" id="KW-1185">Reference proteome</keyword>
<dbReference type="InterPro" id="IPR027012">
    <property type="entry name" value="Enkurin_dom"/>
</dbReference>
<dbReference type="PANTHER" id="PTHR21490">
    <property type="entry name" value="ENKURIN-RELATED"/>
    <property type="match status" value="1"/>
</dbReference>
<dbReference type="EMBL" id="JABMIG020000060">
    <property type="protein sequence ID" value="KAL3796756.1"/>
    <property type="molecule type" value="Genomic_DNA"/>
</dbReference>
<keyword evidence="3" id="KW-0963">Cytoplasm</keyword>
<evidence type="ECO:0000313" key="8">
    <source>
        <dbReference type="EMBL" id="KAL3796756.1"/>
    </source>
</evidence>
<evidence type="ECO:0000313" key="9">
    <source>
        <dbReference type="Proteomes" id="UP001516023"/>
    </source>
</evidence>
<feature type="region of interest" description="Disordered" evidence="6">
    <location>
        <begin position="1"/>
        <end position="27"/>
    </location>
</feature>
<dbReference type="AlphaFoldDB" id="A0ABD3QAI3"/>
<feature type="compositionally biased region" description="Basic and acidic residues" evidence="6">
    <location>
        <begin position="88"/>
        <end position="109"/>
    </location>
</feature>
<reference evidence="8 9" key="1">
    <citation type="journal article" date="2020" name="G3 (Bethesda)">
        <title>Improved Reference Genome for Cyclotella cryptica CCMP332, a Model for Cell Wall Morphogenesis, Salinity Adaptation, and Lipid Production in Diatoms (Bacillariophyta).</title>
        <authorList>
            <person name="Roberts W.R."/>
            <person name="Downey K.M."/>
            <person name="Ruck E.C."/>
            <person name="Traller J.C."/>
            <person name="Alverson A.J."/>
        </authorList>
    </citation>
    <scope>NUCLEOTIDE SEQUENCE [LARGE SCALE GENOMIC DNA]</scope>
    <source>
        <strain evidence="8 9">CCMP332</strain>
    </source>
</reference>
<dbReference type="Proteomes" id="UP001516023">
    <property type="component" value="Unassembled WGS sequence"/>
</dbReference>
<keyword evidence="5" id="KW-0966">Cell projection</keyword>
<evidence type="ECO:0000256" key="2">
    <source>
        <dbReference type="ARBA" id="ARBA00004245"/>
    </source>
</evidence>
<name>A0ABD3QAI3_9STRA</name>
<protein>
    <recommendedName>
        <fullName evidence="7">Enkurin domain-containing protein</fullName>
    </recommendedName>
</protein>
<feature type="region of interest" description="Disordered" evidence="6">
    <location>
        <begin position="88"/>
        <end position="110"/>
    </location>
</feature>
<evidence type="ECO:0000256" key="5">
    <source>
        <dbReference type="ARBA" id="ARBA00023273"/>
    </source>
</evidence>
<keyword evidence="4" id="KW-0206">Cytoskeleton</keyword>